<accession>A0ABS0F1Y7</accession>
<keyword evidence="2" id="KW-1185">Reference proteome</keyword>
<dbReference type="Pfam" id="PF06089">
    <property type="entry name" value="Asparaginase_II"/>
    <property type="match status" value="1"/>
</dbReference>
<dbReference type="PANTHER" id="PTHR42110">
    <property type="entry name" value="L-ASPARAGINASE, PUTATIVE (AFU_ORTHOLOGUE AFUA_3G11890)-RELATED"/>
    <property type="match status" value="1"/>
</dbReference>
<dbReference type="RefSeq" id="WP_195867319.1">
    <property type="nucleotide sequence ID" value="NZ_JADPKZ010000035.1"/>
</dbReference>
<proteinExistence type="predicted"/>
<dbReference type="Proteomes" id="UP000642910">
    <property type="component" value="Unassembled WGS sequence"/>
</dbReference>
<dbReference type="InterPro" id="IPR010349">
    <property type="entry name" value="Asparaginase_II"/>
</dbReference>
<dbReference type="PANTHER" id="PTHR42110:SF1">
    <property type="entry name" value="L-ASPARAGINASE, PUTATIVE (AFU_ORTHOLOGUE AFUA_3G11890)-RELATED"/>
    <property type="match status" value="1"/>
</dbReference>
<gene>
    <name evidence="1" type="ORF">IW967_05420</name>
</gene>
<comment type="caution">
    <text evidence="1">The sequence shown here is derived from an EMBL/GenBank/DDBJ whole genome shotgun (WGS) entry which is preliminary data.</text>
</comment>
<name>A0ABS0F1Y7_9BACL</name>
<reference evidence="1 2" key="1">
    <citation type="submission" date="2020-11" db="EMBL/GenBank/DDBJ databases">
        <title>Genomic insight of Alicyclobacillus mali FL 18 reveals a new arsenic-resistant strain, with potential in environmental biotechnology.</title>
        <authorList>
            <person name="Fiorentino G."/>
            <person name="Gallo G."/>
            <person name="Aulitto M."/>
        </authorList>
    </citation>
    <scope>NUCLEOTIDE SEQUENCE [LARGE SCALE GENOMIC DNA]</scope>
    <source>
        <strain evidence="1 2">FL 18</strain>
    </source>
</reference>
<evidence type="ECO:0000313" key="1">
    <source>
        <dbReference type="EMBL" id="MBF8377310.1"/>
    </source>
</evidence>
<sequence length="332" mass="35462">MKPFVRVTRGPVDESWHAGAIAVANAEGEIVAHYGDLDFFTFARSSCKPIQAIPVVESGALETFGLDDSHLALMCASHSSEPMHVEKASQILQSIGLGPEHLVCGVHVPHSRDAYEEMVRRGEALSAIHNNCSGKHAGMLAYCRATGADPSTYAEPNHPLQQAILRTLSEISGVPTEDIRIGVDGCGVPVHAMPLRAWARAFASFIGDRSTHAAAMQRILAAMGRHPELVGGSRDRFDTDLMRATNGRIVAKGGAEGFLALMDTASGMAMVVKILDGNARAIPPVTLKALNDLGAISEAERDALKPYVEPAVLNTQGREVGRIIAEFSLSER</sequence>
<evidence type="ECO:0000313" key="2">
    <source>
        <dbReference type="Proteomes" id="UP000642910"/>
    </source>
</evidence>
<dbReference type="EMBL" id="JADPKZ010000035">
    <property type="protein sequence ID" value="MBF8377310.1"/>
    <property type="molecule type" value="Genomic_DNA"/>
</dbReference>
<protein>
    <submittedName>
        <fullName evidence="1">Asparaginase</fullName>
    </submittedName>
</protein>
<organism evidence="1 2">
    <name type="scientific">Alicyclobacillus mali</name>
    <name type="common">ex Roth et al. 2021</name>
    <dbReference type="NCBI Taxonomy" id="1123961"/>
    <lineage>
        <taxon>Bacteria</taxon>
        <taxon>Bacillati</taxon>
        <taxon>Bacillota</taxon>
        <taxon>Bacilli</taxon>
        <taxon>Bacillales</taxon>
        <taxon>Alicyclobacillaceae</taxon>
        <taxon>Alicyclobacillus</taxon>
    </lineage>
</organism>